<dbReference type="CDD" id="cd16914">
    <property type="entry name" value="EcfT"/>
    <property type="match status" value="1"/>
</dbReference>
<evidence type="ECO:0000256" key="2">
    <source>
        <dbReference type="ARBA" id="ARBA00022692"/>
    </source>
</evidence>
<dbReference type="InterPro" id="IPR003339">
    <property type="entry name" value="ABC/ECF_trnsptr_transmembrane"/>
</dbReference>
<feature type="transmembrane region" description="Helical" evidence="5">
    <location>
        <begin position="221"/>
        <end position="240"/>
    </location>
</feature>
<dbReference type="EMBL" id="CP023154">
    <property type="protein sequence ID" value="QEK77801.1"/>
    <property type="molecule type" value="Genomic_DNA"/>
</dbReference>
<dbReference type="Pfam" id="PF02361">
    <property type="entry name" value="CbiQ"/>
    <property type="match status" value="1"/>
</dbReference>
<evidence type="ECO:0000256" key="1">
    <source>
        <dbReference type="ARBA" id="ARBA00004141"/>
    </source>
</evidence>
<reference evidence="6 7" key="1">
    <citation type="submission" date="2017-08" db="EMBL/GenBank/DDBJ databases">
        <title>Resequencing and Reannotation of the genome of Pyrococcus furiosus type strain DSM3638.</title>
        <authorList>
            <person name="Reichelt R.M."/>
            <person name="Bunk B."/>
        </authorList>
    </citation>
    <scope>NUCLEOTIDE SEQUENCE [LARGE SCALE GENOMIC DNA]</scope>
    <source>
        <strain evidence="6 7">DSM 3638</strain>
    </source>
</reference>
<dbReference type="GeneID" id="41711853"/>
<feature type="transmembrane region" description="Helical" evidence="5">
    <location>
        <begin position="39"/>
        <end position="56"/>
    </location>
</feature>
<feature type="transmembrane region" description="Helical" evidence="5">
    <location>
        <begin position="134"/>
        <end position="152"/>
    </location>
</feature>
<dbReference type="Proteomes" id="UP000324354">
    <property type="component" value="Chromosome"/>
</dbReference>
<evidence type="ECO:0000313" key="6">
    <source>
        <dbReference type="EMBL" id="QEK77801.1"/>
    </source>
</evidence>
<dbReference type="PANTHER" id="PTHR33514">
    <property type="entry name" value="PROTEIN ABCI12, CHLOROPLASTIC"/>
    <property type="match status" value="1"/>
</dbReference>
<evidence type="ECO:0000256" key="3">
    <source>
        <dbReference type="ARBA" id="ARBA00022989"/>
    </source>
</evidence>
<sequence length="243" mass="27791">MITSPYIERDSILHRLDPRVKIIGTAVFMGLGFMTRDPVYSPLIFVFTVLTFRILGKIKIKEQFYVLKPLIPIFLITFVTWPIIIDPWEKGVLIGIAYTFRLIGITIMAFGLVMTTKQRDLIRGFTKMGLPYEIGLTILIALRYIPTLYYLAQNIMDAQKSRGLELEKGNFLERARKMIAIIIPLLVLTIKTAEELAIAMESRGFGASRKRTYLIELKMTPIDYLALGIIFLALALYLGLKFF</sequence>
<evidence type="ECO:0000256" key="4">
    <source>
        <dbReference type="ARBA" id="ARBA00023136"/>
    </source>
</evidence>
<feature type="transmembrane region" description="Helical" evidence="5">
    <location>
        <begin position="65"/>
        <end position="85"/>
    </location>
</feature>
<dbReference type="PANTHER" id="PTHR33514:SF13">
    <property type="entry name" value="PROTEIN ABCI12, CHLOROPLASTIC"/>
    <property type="match status" value="1"/>
</dbReference>
<accession>A0A5C0XMJ4</accession>
<dbReference type="GO" id="GO:0005886">
    <property type="term" value="C:plasma membrane"/>
    <property type="evidence" value="ECO:0007669"/>
    <property type="project" value="UniProtKB-ARBA"/>
</dbReference>
<dbReference type="AlphaFoldDB" id="A0A5C0XMJ4"/>
<gene>
    <name evidence="6" type="ORF">PFDSM3638_00255</name>
</gene>
<dbReference type="RefSeq" id="WP_014835482.1">
    <property type="nucleotide sequence ID" value="NZ_CP023154.1"/>
</dbReference>
<feature type="transmembrane region" description="Helical" evidence="5">
    <location>
        <begin position="178"/>
        <end position="200"/>
    </location>
</feature>
<organism evidence="6 7">
    <name type="scientific">Pyrococcus furiosus (strain ATCC 43587 / DSM 3638 / JCM 8422 / Vc1)</name>
    <dbReference type="NCBI Taxonomy" id="186497"/>
    <lineage>
        <taxon>Archaea</taxon>
        <taxon>Methanobacteriati</taxon>
        <taxon>Methanobacteriota</taxon>
        <taxon>Thermococci</taxon>
        <taxon>Thermococcales</taxon>
        <taxon>Thermococcaceae</taxon>
        <taxon>Pyrococcus</taxon>
    </lineage>
</organism>
<dbReference type="GeneID" id="13301043"/>
<name>A0A5C0XMJ4_PYRFU</name>
<evidence type="ECO:0000313" key="7">
    <source>
        <dbReference type="Proteomes" id="UP000324354"/>
    </source>
</evidence>
<evidence type="ECO:0000256" key="5">
    <source>
        <dbReference type="SAM" id="Phobius"/>
    </source>
</evidence>
<comment type="subcellular location">
    <subcellularLocation>
        <location evidence="1">Membrane</location>
        <topology evidence="1">Multi-pass membrane protein</topology>
    </subcellularLocation>
</comment>
<protein>
    <submittedName>
        <fullName evidence="6">Energy-coupling factor transporter transmembrane protein EcfT</fullName>
    </submittedName>
</protein>
<keyword evidence="3 5" id="KW-1133">Transmembrane helix</keyword>
<feature type="transmembrane region" description="Helical" evidence="5">
    <location>
        <begin position="91"/>
        <end position="113"/>
    </location>
</feature>
<proteinExistence type="predicted"/>
<keyword evidence="4 5" id="KW-0472">Membrane</keyword>
<keyword evidence="2 5" id="KW-0812">Transmembrane</keyword>